<dbReference type="EMBL" id="JACEFO010002121">
    <property type="protein sequence ID" value="KAF8680646.1"/>
    <property type="molecule type" value="Genomic_DNA"/>
</dbReference>
<comment type="caution">
    <text evidence="1">The sequence shown here is derived from an EMBL/GenBank/DDBJ whole genome shotgun (WGS) entry which is preliminary data.</text>
</comment>
<organism evidence="1 2">
    <name type="scientific">Digitaria exilis</name>
    <dbReference type="NCBI Taxonomy" id="1010633"/>
    <lineage>
        <taxon>Eukaryota</taxon>
        <taxon>Viridiplantae</taxon>
        <taxon>Streptophyta</taxon>
        <taxon>Embryophyta</taxon>
        <taxon>Tracheophyta</taxon>
        <taxon>Spermatophyta</taxon>
        <taxon>Magnoliopsida</taxon>
        <taxon>Liliopsida</taxon>
        <taxon>Poales</taxon>
        <taxon>Poaceae</taxon>
        <taxon>PACMAD clade</taxon>
        <taxon>Panicoideae</taxon>
        <taxon>Panicodae</taxon>
        <taxon>Paniceae</taxon>
        <taxon>Anthephorinae</taxon>
        <taxon>Digitaria</taxon>
    </lineage>
</organism>
<dbReference type="Proteomes" id="UP000636709">
    <property type="component" value="Unassembled WGS sequence"/>
</dbReference>
<proteinExistence type="predicted"/>
<evidence type="ECO:0000313" key="2">
    <source>
        <dbReference type="Proteomes" id="UP000636709"/>
    </source>
</evidence>
<reference evidence="1" key="1">
    <citation type="submission" date="2020-07" db="EMBL/GenBank/DDBJ databases">
        <title>Genome sequence and genetic diversity analysis of an under-domesticated orphan crop, white fonio (Digitaria exilis).</title>
        <authorList>
            <person name="Bennetzen J.L."/>
            <person name="Chen S."/>
            <person name="Ma X."/>
            <person name="Wang X."/>
            <person name="Yssel A.E.J."/>
            <person name="Chaluvadi S.R."/>
            <person name="Johnson M."/>
            <person name="Gangashetty P."/>
            <person name="Hamidou F."/>
            <person name="Sanogo M.D."/>
            <person name="Zwaenepoel A."/>
            <person name="Wallace J."/>
            <person name="Van De Peer Y."/>
            <person name="Van Deynze A."/>
        </authorList>
    </citation>
    <scope>NUCLEOTIDE SEQUENCE</scope>
    <source>
        <tissue evidence="1">Leaves</tissue>
    </source>
</reference>
<protein>
    <submittedName>
        <fullName evidence="1">Uncharacterized protein</fullName>
    </submittedName>
</protein>
<evidence type="ECO:0000313" key="1">
    <source>
        <dbReference type="EMBL" id="KAF8680646.1"/>
    </source>
</evidence>
<keyword evidence="2" id="KW-1185">Reference proteome</keyword>
<name>A0A835BAQ7_9POAL</name>
<gene>
    <name evidence="1" type="ORF">HU200_045676</name>
</gene>
<accession>A0A835BAQ7</accession>
<dbReference type="AlphaFoldDB" id="A0A835BAQ7"/>
<sequence>MDWRSQLVYIARVLLLHQGLSHFAAMELRGHKKKKKLWN</sequence>